<protein>
    <submittedName>
        <fullName evidence="4">Chemotaxis protein</fullName>
    </submittedName>
</protein>
<dbReference type="AlphaFoldDB" id="A0A0R3M7I8"/>
<comment type="caution">
    <text evidence="4">The sequence shown here is derived from an EMBL/GenBank/DDBJ whole genome shotgun (WGS) entry which is preliminary data.</text>
</comment>
<dbReference type="InterPro" id="IPR004089">
    <property type="entry name" value="MCPsignal_dom"/>
</dbReference>
<dbReference type="GO" id="GO:0035438">
    <property type="term" value="F:cyclic-di-GMP binding"/>
    <property type="evidence" value="ECO:0007669"/>
    <property type="project" value="InterPro"/>
</dbReference>
<dbReference type="GO" id="GO:0007165">
    <property type="term" value="P:signal transduction"/>
    <property type="evidence" value="ECO:0007669"/>
    <property type="project" value="UniProtKB-KW"/>
</dbReference>
<dbReference type="Pfam" id="PF07238">
    <property type="entry name" value="PilZ"/>
    <property type="match status" value="1"/>
</dbReference>
<evidence type="ECO:0000259" key="3">
    <source>
        <dbReference type="PROSITE" id="PS50111"/>
    </source>
</evidence>
<organism evidence="4 5">
    <name type="scientific">Bradyrhizobium lablabi</name>
    <dbReference type="NCBI Taxonomy" id="722472"/>
    <lineage>
        <taxon>Bacteria</taxon>
        <taxon>Pseudomonadati</taxon>
        <taxon>Pseudomonadota</taxon>
        <taxon>Alphaproteobacteria</taxon>
        <taxon>Hyphomicrobiales</taxon>
        <taxon>Nitrobacteraceae</taxon>
        <taxon>Bradyrhizobium</taxon>
    </lineage>
</organism>
<sequence length="593" mass="63304">MAFGLFKKQASGLVAPAVQPKAQMKAQATGMPAQTASGDGDSAKAILELLELELGAMIRQLERAANSVAGGAEATAATLSTIRQRTDALTSRSSAAQGTATTFSNAADKFTQSAQGIGSQVRDAGKLADQASEAAREASVNVDRLRESSAAIGNVVNLIAQIARQTTLLALNSTIEAARAGEAGRGFAVVATEVKALAVQTQNATEEITKKIEALQRDAAGSVDAVHRITQSIEAIRPVFENVNGAVAEQNATTGEMADNAASASSFIVSVGDSATEIDHATKEAEEHGESVARAGRAVTTFAQKLKARCAVLLRHGEKEGDRQDRRKDQRLPCSLKIEIAAARGVISAPVYEISMGGILVSGSDVEALAQGQSFNATLQDIGACRIRIVQRSKAGAHAQFERPDAALTEKIEDKLWSIQDDNTEAVTHAMEAGAALKKIFENGVNSGAISMEDMFDTNYVEIAGSNPVQYRTRILDWADRALPPFQEAFLAKDPRMAFCAMIDTNGYLPVHNKMYSHPQRPGDVTWNTANCRNRRIFNDPAGLAAGRNQRAYLIQSYARDMGNGNTVMMREIDVPVSVNGRHWGGFRTAYKL</sequence>
<dbReference type="PANTHER" id="PTHR32089">
    <property type="entry name" value="METHYL-ACCEPTING CHEMOTAXIS PROTEIN MCPB"/>
    <property type="match status" value="1"/>
</dbReference>
<reference evidence="4 5" key="1">
    <citation type="submission" date="2014-03" db="EMBL/GenBank/DDBJ databases">
        <title>Bradyrhizobium valentinum sp. nov., isolated from effective nodules of Lupinus mariae-josephae, a lupine endemic of basic-lime soils in Eastern Spain.</title>
        <authorList>
            <person name="Duran D."/>
            <person name="Rey L."/>
            <person name="Navarro A."/>
            <person name="Busquets A."/>
            <person name="Imperial J."/>
            <person name="Ruiz-Argueso T."/>
        </authorList>
    </citation>
    <scope>NUCLEOTIDE SEQUENCE [LARGE SCALE GENOMIC DNA]</scope>
    <source>
        <strain evidence="4 5">CCBAU 23086</strain>
    </source>
</reference>
<proteinExistence type="predicted"/>
<dbReference type="SMART" id="SM00283">
    <property type="entry name" value="MA"/>
    <property type="match status" value="1"/>
</dbReference>
<dbReference type="Pfam" id="PF00015">
    <property type="entry name" value="MCPsignal"/>
    <property type="match status" value="1"/>
</dbReference>
<dbReference type="EMBL" id="LLYB01000133">
    <property type="protein sequence ID" value="KRR15899.1"/>
    <property type="molecule type" value="Genomic_DNA"/>
</dbReference>
<gene>
    <name evidence="4" type="ORF">CQ14_28955</name>
</gene>
<dbReference type="PROSITE" id="PS50111">
    <property type="entry name" value="CHEMOTAXIS_TRANSDUC_2"/>
    <property type="match status" value="1"/>
</dbReference>
<evidence type="ECO:0000313" key="4">
    <source>
        <dbReference type="EMBL" id="KRR15899.1"/>
    </source>
</evidence>
<dbReference type="InterPro" id="IPR009875">
    <property type="entry name" value="PilZ_domain"/>
</dbReference>
<dbReference type="SUPFAM" id="SSF141371">
    <property type="entry name" value="PilZ domain-like"/>
    <property type="match status" value="1"/>
</dbReference>
<dbReference type="Proteomes" id="UP000051660">
    <property type="component" value="Unassembled WGS sequence"/>
</dbReference>
<dbReference type="RefSeq" id="WP_057863140.1">
    <property type="nucleotide sequence ID" value="NZ_LLYB01000133.1"/>
</dbReference>
<evidence type="ECO:0000313" key="5">
    <source>
        <dbReference type="Proteomes" id="UP000051660"/>
    </source>
</evidence>
<name>A0A0R3M7I8_9BRAD</name>
<dbReference type="PANTHER" id="PTHR32089:SF112">
    <property type="entry name" value="LYSOZYME-LIKE PROTEIN-RELATED"/>
    <property type="match status" value="1"/>
</dbReference>
<dbReference type="OrthoDB" id="2489132at2"/>
<feature type="domain" description="Methyl-accepting transducer" evidence="3">
    <location>
        <begin position="50"/>
        <end position="300"/>
    </location>
</feature>
<accession>A0A0R3M7I8</accession>
<keyword evidence="1 2" id="KW-0807">Transducer</keyword>
<dbReference type="Gene3D" id="1.10.287.950">
    <property type="entry name" value="Methyl-accepting chemotaxis protein"/>
    <property type="match status" value="1"/>
</dbReference>
<evidence type="ECO:0000256" key="2">
    <source>
        <dbReference type="PROSITE-ProRule" id="PRU00284"/>
    </source>
</evidence>
<dbReference type="SUPFAM" id="SSF58104">
    <property type="entry name" value="Methyl-accepting chemotaxis protein (MCP) signaling domain"/>
    <property type="match status" value="1"/>
</dbReference>
<dbReference type="GO" id="GO:0016020">
    <property type="term" value="C:membrane"/>
    <property type="evidence" value="ECO:0007669"/>
    <property type="project" value="InterPro"/>
</dbReference>
<evidence type="ECO:0000256" key="1">
    <source>
        <dbReference type="ARBA" id="ARBA00023224"/>
    </source>
</evidence>